<dbReference type="SUPFAM" id="SSF90123">
    <property type="entry name" value="ABC transporter transmembrane region"/>
    <property type="match status" value="1"/>
</dbReference>
<dbReference type="AlphaFoldDB" id="A0A9D1U6I8"/>
<organism evidence="12 13">
    <name type="scientific">Candidatus Levilactobacillus faecigallinarum</name>
    <dbReference type="NCBI Taxonomy" id="2838638"/>
    <lineage>
        <taxon>Bacteria</taxon>
        <taxon>Bacillati</taxon>
        <taxon>Bacillota</taxon>
        <taxon>Bacilli</taxon>
        <taxon>Lactobacillales</taxon>
        <taxon>Lactobacillaceae</taxon>
        <taxon>Levilactobacillus</taxon>
    </lineage>
</organism>
<dbReference type="GO" id="GO:0005524">
    <property type="term" value="F:ATP binding"/>
    <property type="evidence" value="ECO:0007669"/>
    <property type="project" value="UniProtKB-KW"/>
</dbReference>
<feature type="transmembrane region" description="Helical" evidence="9">
    <location>
        <begin position="12"/>
        <end position="33"/>
    </location>
</feature>
<sequence length="568" mass="61736">MEVAAPRFKTMIGVAQLITVLSSAVGVAIPLVLKQAIDGRQTTGFRMELALLVLFLVQAIMESTGSFLMARAGEAQVLATRSRITHHLLFANKSFFDHQVGDDLASHIVADTNTIREFLTQNVTLFVAGIVTIVGSVTALIILDWRLSLVMIAALPLAVLVITPISNVSEKYAKLMQDGVAQATSGLAESFRTIELVKANTAEATTNRRLDHNFKRLYRLSLRTDLMDAISSPTVLLLLFGAVAVIFLYGGQRVAAGTLSVGTLMSFLVYVFQLLNPLGGLSTFFASYARMKGATAKLNTLENVAVEDTGGDAQLTPGPLAFRDVTFSYDGQRPILNDVTLNIPLNKKVAIVGPSGGGKSTIVDLIERFYPVNTGTIAYDDRNVTAYNLTKWRQAFALVSQDNNIIAGTIRDNLTFGLERSVTDDALKTALNQAGLLAEVTAFPDGLNTDVGENGTLLSGGQKQRIQIARAYLKNARYIIFDEATANLDADAEHQVSVSLNQLLTNRTAIIVAHRLSTIVDADIIYFLENHHITGCGTHDQLMATHATYRRFVNEQIIHVQKQAKETP</sequence>
<dbReference type="Pfam" id="PF00005">
    <property type="entry name" value="ABC_tran"/>
    <property type="match status" value="1"/>
</dbReference>
<dbReference type="PANTHER" id="PTHR43394">
    <property type="entry name" value="ATP-DEPENDENT PERMEASE MDL1, MITOCHONDRIAL"/>
    <property type="match status" value="1"/>
</dbReference>
<dbReference type="InterPro" id="IPR027417">
    <property type="entry name" value="P-loop_NTPase"/>
</dbReference>
<keyword evidence="3" id="KW-1003">Cell membrane</keyword>
<dbReference type="SMART" id="SM00382">
    <property type="entry name" value="AAA"/>
    <property type="match status" value="1"/>
</dbReference>
<dbReference type="EMBL" id="DXGJ01000062">
    <property type="protein sequence ID" value="HIW72524.1"/>
    <property type="molecule type" value="Genomic_DNA"/>
</dbReference>
<evidence type="ECO:0000256" key="3">
    <source>
        <dbReference type="ARBA" id="ARBA00022475"/>
    </source>
</evidence>
<evidence type="ECO:0000256" key="8">
    <source>
        <dbReference type="ARBA" id="ARBA00023136"/>
    </source>
</evidence>
<keyword evidence="7 9" id="KW-1133">Transmembrane helix</keyword>
<dbReference type="Gene3D" id="3.40.50.300">
    <property type="entry name" value="P-loop containing nucleotide triphosphate hydrolases"/>
    <property type="match status" value="1"/>
</dbReference>
<feature type="transmembrane region" description="Helical" evidence="9">
    <location>
        <begin position="149"/>
        <end position="168"/>
    </location>
</feature>
<evidence type="ECO:0000256" key="7">
    <source>
        <dbReference type="ARBA" id="ARBA00022989"/>
    </source>
</evidence>
<keyword evidence="2" id="KW-0813">Transport</keyword>
<dbReference type="InterPro" id="IPR017871">
    <property type="entry name" value="ABC_transporter-like_CS"/>
</dbReference>
<evidence type="ECO:0000256" key="5">
    <source>
        <dbReference type="ARBA" id="ARBA00022741"/>
    </source>
</evidence>
<keyword evidence="4 9" id="KW-0812">Transmembrane</keyword>
<reference evidence="12" key="1">
    <citation type="journal article" date="2021" name="PeerJ">
        <title>Extensive microbial diversity within the chicken gut microbiome revealed by metagenomics and culture.</title>
        <authorList>
            <person name="Gilroy R."/>
            <person name="Ravi A."/>
            <person name="Getino M."/>
            <person name="Pursley I."/>
            <person name="Horton D.L."/>
            <person name="Alikhan N.F."/>
            <person name="Baker D."/>
            <person name="Gharbi K."/>
            <person name="Hall N."/>
            <person name="Watson M."/>
            <person name="Adriaenssens E.M."/>
            <person name="Foster-Nyarko E."/>
            <person name="Jarju S."/>
            <person name="Secka A."/>
            <person name="Antonio M."/>
            <person name="Oren A."/>
            <person name="Chaudhuri R.R."/>
            <person name="La Ragione R."/>
            <person name="Hildebrand F."/>
            <person name="Pallen M.J."/>
        </authorList>
    </citation>
    <scope>NUCLEOTIDE SEQUENCE</scope>
    <source>
        <strain evidence="12">CHK173-259</strain>
    </source>
</reference>
<evidence type="ECO:0000256" key="4">
    <source>
        <dbReference type="ARBA" id="ARBA00022692"/>
    </source>
</evidence>
<dbReference type="Pfam" id="PF00664">
    <property type="entry name" value="ABC_membrane"/>
    <property type="match status" value="1"/>
</dbReference>
<evidence type="ECO:0000313" key="13">
    <source>
        <dbReference type="Proteomes" id="UP000886822"/>
    </source>
</evidence>
<dbReference type="InterPro" id="IPR003593">
    <property type="entry name" value="AAA+_ATPase"/>
</dbReference>
<evidence type="ECO:0000256" key="6">
    <source>
        <dbReference type="ARBA" id="ARBA00022840"/>
    </source>
</evidence>
<proteinExistence type="predicted"/>
<gene>
    <name evidence="12" type="ORF">H9875_07865</name>
</gene>
<dbReference type="PROSITE" id="PS50893">
    <property type="entry name" value="ABC_TRANSPORTER_2"/>
    <property type="match status" value="1"/>
</dbReference>
<feature type="domain" description="ABC transmembrane type-1" evidence="11">
    <location>
        <begin position="17"/>
        <end position="290"/>
    </location>
</feature>
<feature type="transmembrane region" description="Helical" evidence="9">
    <location>
        <begin position="267"/>
        <end position="289"/>
    </location>
</feature>
<dbReference type="SUPFAM" id="SSF52540">
    <property type="entry name" value="P-loop containing nucleoside triphosphate hydrolases"/>
    <property type="match status" value="1"/>
</dbReference>
<dbReference type="InterPro" id="IPR011527">
    <property type="entry name" value="ABC1_TM_dom"/>
</dbReference>
<comment type="subcellular location">
    <subcellularLocation>
        <location evidence="1">Cell membrane</location>
        <topology evidence="1">Multi-pass membrane protein</topology>
    </subcellularLocation>
</comment>
<feature type="transmembrane region" description="Helical" evidence="9">
    <location>
        <begin position="123"/>
        <end position="143"/>
    </location>
</feature>
<dbReference type="PANTHER" id="PTHR43394:SF1">
    <property type="entry name" value="ATP-BINDING CASSETTE SUB-FAMILY B MEMBER 10, MITOCHONDRIAL"/>
    <property type="match status" value="1"/>
</dbReference>
<dbReference type="GO" id="GO:0015421">
    <property type="term" value="F:ABC-type oligopeptide transporter activity"/>
    <property type="evidence" value="ECO:0007669"/>
    <property type="project" value="TreeGrafter"/>
</dbReference>
<dbReference type="GO" id="GO:0005886">
    <property type="term" value="C:plasma membrane"/>
    <property type="evidence" value="ECO:0007669"/>
    <property type="project" value="UniProtKB-SubCell"/>
</dbReference>
<feature type="transmembrane region" description="Helical" evidence="9">
    <location>
        <begin position="45"/>
        <end position="61"/>
    </location>
</feature>
<dbReference type="InterPro" id="IPR003439">
    <property type="entry name" value="ABC_transporter-like_ATP-bd"/>
</dbReference>
<keyword evidence="8 9" id="KW-0472">Membrane</keyword>
<name>A0A9D1U6I8_9LACO</name>
<evidence type="ECO:0000259" key="10">
    <source>
        <dbReference type="PROSITE" id="PS50893"/>
    </source>
</evidence>
<comment type="caution">
    <text evidence="12">The sequence shown here is derived from an EMBL/GenBank/DDBJ whole genome shotgun (WGS) entry which is preliminary data.</text>
</comment>
<dbReference type="InterPro" id="IPR039421">
    <property type="entry name" value="Type_1_exporter"/>
</dbReference>
<dbReference type="GO" id="GO:0016887">
    <property type="term" value="F:ATP hydrolysis activity"/>
    <property type="evidence" value="ECO:0007669"/>
    <property type="project" value="InterPro"/>
</dbReference>
<dbReference type="CDD" id="cd18551">
    <property type="entry name" value="ABC_6TM_LmrA_like"/>
    <property type="match status" value="1"/>
</dbReference>
<evidence type="ECO:0000313" key="12">
    <source>
        <dbReference type="EMBL" id="HIW72524.1"/>
    </source>
</evidence>
<reference evidence="12" key="2">
    <citation type="submission" date="2021-04" db="EMBL/GenBank/DDBJ databases">
        <authorList>
            <person name="Gilroy R."/>
        </authorList>
    </citation>
    <scope>NUCLEOTIDE SEQUENCE</scope>
    <source>
        <strain evidence="12">CHK173-259</strain>
    </source>
</reference>
<keyword evidence="5" id="KW-0547">Nucleotide-binding</keyword>
<dbReference type="FunFam" id="3.40.50.300:FF:000221">
    <property type="entry name" value="Multidrug ABC transporter ATP-binding protein"/>
    <property type="match status" value="1"/>
</dbReference>
<dbReference type="PROSITE" id="PS00211">
    <property type="entry name" value="ABC_TRANSPORTER_1"/>
    <property type="match status" value="1"/>
</dbReference>
<dbReference type="PROSITE" id="PS50929">
    <property type="entry name" value="ABC_TM1F"/>
    <property type="match status" value="1"/>
</dbReference>
<feature type="domain" description="ABC transporter" evidence="10">
    <location>
        <begin position="320"/>
        <end position="555"/>
    </location>
</feature>
<protein>
    <submittedName>
        <fullName evidence="12">ABC transporter ATP-binding protein/permease</fullName>
    </submittedName>
</protein>
<feature type="transmembrane region" description="Helical" evidence="9">
    <location>
        <begin position="226"/>
        <end position="247"/>
    </location>
</feature>
<dbReference type="Gene3D" id="1.20.1560.10">
    <property type="entry name" value="ABC transporter type 1, transmembrane domain"/>
    <property type="match status" value="1"/>
</dbReference>
<keyword evidence="6 12" id="KW-0067">ATP-binding</keyword>
<evidence type="ECO:0000256" key="1">
    <source>
        <dbReference type="ARBA" id="ARBA00004651"/>
    </source>
</evidence>
<dbReference type="InterPro" id="IPR036640">
    <property type="entry name" value="ABC1_TM_sf"/>
</dbReference>
<accession>A0A9D1U6I8</accession>
<evidence type="ECO:0000259" key="11">
    <source>
        <dbReference type="PROSITE" id="PS50929"/>
    </source>
</evidence>
<dbReference type="Proteomes" id="UP000886822">
    <property type="component" value="Unassembled WGS sequence"/>
</dbReference>
<evidence type="ECO:0000256" key="9">
    <source>
        <dbReference type="SAM" id="Phobius"/>
    </source>
</evidence>
<evidence type="ECO:0000256" key="2">
    <source>
        <dbReference type="ARBA" id="ARBA00022448"/>
    </source>
</evidence>